<evidence type="ECO:0000313" key="1">
    <source>
        <dbReference type="EMBL" id="BAI61853.1"/>
    </source>
</evidence>
<keyword evidence="2" id="KW-1185">Reference proteome</keyword>
<reference evidence="1 2" key="1">
    <citation type="journal article" date="2007" name="Appl. Environ. Microbiol.">
        <title>Isolation of key methanogens for global methane emission from rice paddy fields: a novel isolate affiliated with the clone cluster rice cluster I.</title>
        <authorList>
            <person name="Sakai S."/>
            <person name="Imachi H."/>
            <person name="Sekiguchi Y."/>
            <person name="Ohashi A."/>
            <person name="Harada H."/>
            <person name="Kamagata Y."/>
        </authorList>
    </citation>
    <scope>NUCLEOTIDE SEQUENCE [LARGE SCALE GENOMIC DNA]</scope>
    <source>
        <strain evidence="2">DSM 17711 / JCM 13418 / NBRC 101707 / SANAE</strain>
    </source>
</reference>
<dbReference type="GeneID" id="8681673"/>
<gene>
    <name evidence="1" type="ordered locus">MCP_1781</name>
</gene>
<accession>D1YZI1</accession>
<dbReference type="eggNOG" id="arCOG07660">
    <property type="taxonomic scope" value="Archaea"/>
</dbReference>
<sequence>MYRNATDVTYENLTIFLAANDIEYLVYADPDYKPVEYAALLHDKAEASGINCTIIGSGIVNEVPLNAIVSFLTTDKGPVYVDPTAMNVSQEDYTVPFGEIRLLRDHWTTPTPWTDYNDRYLNITTYRNSTPVSYNALMQFLNEDDTEDSLYVLPGYTCVDFSADLFNNAQAKGIKCAMVSVTFEEAIPGHAFNAFQTTDRGIVFIDCTGINQTCIDDGYLATDNNVYLQVGEHLGELPDNQTNGNLNYAFYADRMERIEAFKDKVNQYLEAVDAYSVSFLKLQADYDSYNDQMAKHNSAVTSFNAENERQYQLYKNDKMTYEEYKSWYDTNIAKIPGAPTGGNVLDSRRSTLNQQYANLEKQRLEILNSEEIKWITFNPGGTVETITTYWS</sequence>
<dbReference type="AlphaFoldDB" id="D1YZI1"/>
<name>D1YZI1_METPS</name>
<dbReference type="EMBL" id="AP011532">
    <property type="protein sequence ID" value="BAI61853.1"/>
    <property type="molecule type" value="Genomic_DNA"/>
</dbReference>
<dbReference type="STRING" id="304371.MCP_1781"/>
<dbReference type="KEGG" id="mpd:MCP_1781"/>
<protein>
    <submittedName>
        <fullName evidence="1">Uncharacterized protein</fullName>
    </submittedName>
</protein>
<organism evidence="1 2">
    <name type="scientific">Methanocella paludicola (strain DSM 17711 / JCM 13418 / NBRC 101707 / SANAE)</name>
    <dbReference type="NCBI Taxonomy" id="304371"/>
    <lineage>
        <taxon>Archaea</taxon>
        <taxon>Methanobacteriati</taxon>
        <taxon>Methanobacteriota</taxon>
        <taxon>Stenosarchaea group</taxon>
        <taxon>Methanomicrobia</taxon>
        <taxon>Methanocellales</taxon>
        <taxon>Methanocellaceae</taxon>
        <taxon>Methanocella</taxon>
    </lineage>
</organism>
<reference evidence="1 2" key="2">
    <citation type="journal article" date="2008" name="Int. J. Syst. Evol. Microbiol.">
        <title>Methanocella paludicola gen. nov., sp. nov., a methane-producing archaeon, the first isolate of the lineage 'Rice Cluster I', and proposal of the new archaeal order Methanocellales ord. nov.</title>
        <authorList>
            <person name="Sakai S."/>
            <person name="Imachi H."/>
            <person name="Hanada S."/>
            <person name="Ohashi A."/>
            <person name="Harada H."/>
            <person name="Kamagata Y."/>
        </authorList>
    </citation>
    <scope>NUCLEOTIDE SEQUENCE [LARGE SCALE GENOMIC DNA]</scope>
    <source>
        <strain evidence="2">DSM 17711 / JCM 13418 / NBRC 101707 / SANAE</strain>
    </source>
</reference>
<dbReference type="OrthoDB" id="137938at2157"/>
<proteinExistence type="predicted"/>
<dbReference type="Proteomes" id="UP000001882">
    <property type="component" value="Chromosome"/>
</dbReference>
<evidence type="ECO:0000313" key="2">
    <source>
        <dbReference type="Proteomes" id="UP000001882"/>
    </source>
</evidence>
<dbReference type="InParanoid" id="D1YZI1"/>
<reference evidence="2" key="3">
    <citation type="journal article" date="2011" name="PLoS ONE">
        <title>Genome sequence of a mesophilic hydrogenotrophic methanogen Methanocella paludicola, the first cultivated representative of the order Methanocellales.</title>
        <authorList>
            <person name="Sakai S."/>
            <person name="Takaki Y."/>
            <person name="Shimamura S."/>
            <person name="Sekine M."/>
            <person name="Tajima T."/>
            <person name="Kosugi H."/>
            <person name="Ichikawa N."/>
            <person name="Tasumi E."/>
            <person name="Hiraki A.T."/>
            <person name="Shimizu A."/>
            <person name="Kato Y."/>
            <person name="Nishiko R."/>
            <person name="Mori K."/>
            <person name="Fujita N."/>
            <person name="Imachi H."/>
            <person name="Takai K."/>
        </authorList>
    </citation>
    <scope>NUCLEOTIDE SEQUENCE [LARGE SCALE GENOMIC DNA]</scope>
    <source>
        <strain evidence="2">DSM 17711 / JCM 13418 / NBRC 101707 / SANAE</strain>
    </source>
</reference>
<dbReference type="RefSeq" id="WP_012900531.1">
    <property type="nucleotide sequence ID" value="NC_013665.1"/>
</dbReference>